<name>A0A061QXQ6_9CHLO</name>
<sequence>YFGYLKTSRGFLPCRDSCIAETCVLLAFDEKVFIDLVSFSSSPYSPLVVVVGGRR</sequence>
<dbReference type="AlphaFoldDB" id="A0A061QXQ6"/>
<feature type="non-terminal residue" evidence="1">
    <location>
        <position position="1"/>
    </location>
</feature>
<protein>
    <submittedName>
        <fullName evidence="1">Uncharacterized protein</fullName>
    </submittedName>
</protein>
<gene>
    <name evidence="1" type="ORF">TSPGSL018_21129</name>
</gene>
<dbReference type="EMBL" id="GBEZ01023663">
    <property type="protein sequence ID" value="JAC63239.1"/>
    <property type="molecule type" value="Transcribed_RNA"/>
</dbReference>
<accession>A0A061QXQ6</accession>
<feature type="non-terminal residue" evidence="1">
    <location>
        <position position="55"/>
    </location>
</feature>
<evidence type="ECO:0000313" key="1">
    <source>
        <dbReference type="EMBL" id="JAC63239.1"/>
    </source>
</evidence>
<proteinExistence type="predicted"/>
<organism evidence="1">
    <name type="scientific">Tetraselmis sp. GSL018</name>
    <dbReference type="NCBI Taxonomy" id="582737"/>
    <lineage>
        <taxon>Eukaryota</taxon>
        <taxon>Viridiplantae</taxon>
        <taxon>Chlorophyta</taxon>
        <taxon>core chlorophytes</taxon>
        <taxon>Chlorodendrophyceae</taxon>
        <taxon>Chlorodendrales</taxon>
        <taxon>Chlorodendraceae</taxon>
        <taxon>Tetraselmis</taxon>
    </lineage>
</organism>
<reference evidence="1" key="1">
    <citation type="submission" date="2014-05" db="EMBL/GenBank/DDBJ databases">
        <title>The transcriptome of the halophilic microalga Tetraselmis sp. GSL018 isolated from the Great Salt Lake, Utah.</title>
        <authorList>
            <person name="Jinkerson R.E."/>
            <person name="D'Adamo S."/>
            <person name="Posewitz M.C."/>
        </authorList>
    </citation>
    <scope>NUCLEOTIDE SEQUENCE</scope>
    <source>
        <strain evidence="1">GSL018</strain>
    </source>
</reference>